<dbReference type="AlphaFoldDB" id="A0A835D7U2"/>
<proteinExistence type="predicted"/>
<evidence type="ECO:0000313" key="1">
    <source>
        <dbReference type="EMBL" id="KAF8390274.1"/>
    </source>
</evidence>
<sequence>MEVATRLPCSSWMSAITTTRAPLLAKRCAVASPIPLAPPVMITTFPSSRLETLESHFFPELFVGHYSEIRFVPIRRFERITRPQLSELHGRVHEA</sequence>
<dbReference type="Proteomes" id="UP000655225">
    <property type="component" value="Unassembled WGS sequence"/>
</dbReference>
<organism evidence="1 2">
    <name type="scientific">Tetracentron sinense</name>
    <name type="common">Spur-leaf</name>
    <dbReference type="NCBI Taxonomy" id="13715"/>
    <lineage>
        <taxon>Eukaryota</taxon>
        <taxon>Viridiplantae</taxon>
        <taxon>Streptophyta</taxon>
        <taxon>Embryophyta</taxon>
        <taxon>Tracheophyta</taxon>
        <taxon>Spermatophyta</taxon>
        <taxon>Magnoliopsida</taxon>
        <taxon>Trochodendrales</taxon>
        <taxon>Trochodendraceae</taxon>
        <taxon>Tetracentron</taxon>
    </lineage>
</organism>
<reference evidence="1 2" key="1">
    <citation type="submission" date="2020-04" db="EMBL/GenBank/DDBJ databases">
        <title>Plant Genome Project.</title>
        <authorList>
            <person name="Zhang R.-G."/>
        </authorList>
    </citation>
    <scope>NUCLEOTIDE SEQUENCE [LARGE SCALE GENOMIC DNA]</scope>
    <source>
        <strain evidence="1">YNK0</strain>
        <tissue evidence="1">Leaf</tissue>
    </source>
</reference>
<gene>
    <name evidence="1" type="ORF">HHK36_024799</name>
</gene>
<dbReference type="EMBL" id="JABCRI010000018">
    <property type="protein sequence ID" value="KAF8390274.1"/>
    <property type="molecule type" value="Genomic_DNA"/>
</dbReference>
<protein>
    <submittedName>
        <fullName evidence="1">Uncharacterized protein</fullName>
    </submittedName>
</protein>
<name>A0A835D7U2_TETSI</name>
<evidence type="ECO:0000313" key="2">
    <source>
        <dbReference type="Proteomes" id="UP000655225"/>
    </source>
</evidence>
<dbReference type="OrthoDB" id="1601496at2759"/>
<comment type="caution">
    <text evidence="1">The sequence shown here is derived from an EMBL/GenBank/DDBJ whole genome shotgun (WGS) entry which is preliminary data.</text>
</comment>
<accession>A0A835D7U2</accession>
<keyword evidence="2" id="KW-1185">Reference proteome</keyword>